<dbReference type="RefSeq" id="WP_379768642.1">
    <property type="nucleotide sequence ID" value="NZ_JBHSMZ010000004.1"/>
</dbReference>
<evidence type="ECO:0000313" key="1">
    <source>
        <dbReference type="EMBL" id="MFC5548173.1"/>
    </source>
</evidence>
<keyword evidence="2" id="KW-1185">Reference proteome</keyword>
<gene>
    <name evidence="1" type="ORF">ACFPO9_06555</name>
</gene>
<accession>A0ABW0RUP1</accession>
<organism evidence="1 2">
    <name type="scientific">Massilia aerilata</name>
    <dbReference type="NCBI Taxonomy" id="453817"/>
    <lineage>
        <taxon>Bacteria</taxon>
        <taxon>Pseudomonadati</taxon>
        <taxon>Pseudomonadota</taxon>
        <taxon>Betaproteobacteria</taxon>
        <taxon>Burkholderiales</taxon>
        <taxon>Oxalobacteraceae</taxon>
        <taxon>Telluria group</taxon>
        <taxon>Massilia</taxon>
    </lineage>
</organism>
<evidence type="ECO:0000313" key="2">
    <source>
        <dbReference type="Proteomes" id="UP001596086"/>
    </source>
</evidence>
<dbReference type="Proteomes" id="UP001596086">
    <property type="component" value="Unassembled WGS sequence"/>
</dbReference>
<sequence>MRVFFVTARTAKGPEYFSLPAASSAEAEEQIRNLFNEPCGITVVPGVR</sequence>
<protein>
    <submittedName>
        <fullName evidence="1">Uncharacterized protein</fullName>
    </submittedName>
</protein>
<comment type="caution">
    <text evidence="1">The sequence shown here is derived from an EMBL/GenBank/DDBJ whole genome shotgun (WGS) entry which is preliminary data.</text>
</comment>
<reference evidence="2" key="1">
    <citation type="journal article" date="2019" name="Int. J. Syst. Evol. Microbiol.">
        <title>The Global Catalogue of Microorganisms (GCM) 10K type strain sequencing project: providing services to taxonomists for standard genome sequencing and annotation.</title>
        <authorList>
            <consortium name="The Broad Institute Genomics Platform"/>
            <consortium name="The Broad Institute Genome Sequencing Center for Infectious Disease"/>
            <person name="Wu L."/>
            <person name="Ma J."/>
        </authorList>
    </citation>
    <scope>NUCLEOTIDE SEQUENCE [LARGE SCALE GENOMIC DNA]</scope>
    <source>
        <strain evidence="2">CGMCC 4.5798</strain>
    </source>
</reference>
<name>A0ABW0RUP1_9BURK</name>
<proteinExistence type="predicted"/>
<dbReference type="EMBL" id="JBHSMZ010000004">
    <property type="protein sequence ID" value="MFC5548173.1"/>
    <property type="molecule type" value="Genomic_DNA"/>
</dbReference>